<accession>A0A098LTZ5</accession>
<keyword evidence="3 7" id="KW-1134">Transmembrane beta strand</keyword>
<comment type="caution">
    <text evidence="10">The sequence shown here is derived from an EMBL/GenBank/DDBJ whole genome shotgun (WGS) entry which is preliminary data.</text>
</comment>
<protein>
    <submittedName>
        <fullName evidence="10">TonB-dependent receptor</fullName>
    </submittedName>
</protein>
<sequence>MLKLKLKMKQNYKSGCLVSALTWVLVFMFSSFTPTSLQAQETISGTVTDASGIPLPGVSVIQKGTQRGASTDFDGNYTIELTNGDKILVFSYIGFKTVEIPVSNKTTVNVGMEEDVAALDEVVVIGYGTQKKESVVGAISQIKGESLQELNAGITNVEEALQGNLPGVTAIQGSGVPGRNDMQIFIRGQASWNGSGQPLILVDGAPRPIDNIDFNDIENLSVLKDASATAVFGVQGANGVILITTKRGQKGKAQLSLQVNTTSKFVSRLPEKLDVFDAIMEANSSILRELPHREESWNRFRPIAVADRFRNPANEEEALIFPNVDWRDVLVKDMAQDYRVNLSVRGGGNKARYFGSLAYQTVSDIFDGDSFDNGKGYDSGFGYNRFNFRSNIDFDITNTTQFSVRLGGFYGIQQSPGNLNLVTNAIYELAPNAYTPIFPDGAYGRDDRDIFANTNPLVTLTNTGYNTNSTFNINTDFELNQKLDFITEGLSFQGRFSLDNQSVSRQDLNDPGGDGQENVRYRIYNEDFVERIESPNGINDFDFVPFPWTLGNPNIQDNTIRRNLLYDFSFNYNKTFADKHEVTALALVRRQQRGTGNGFLVYREDWVSRVTYNYDKRYFLDISGAYNGSEKYGPGFRFEVFPAVAAGWTLSNEAFMSEVDWVNNLKIRGSYGLIGDDSGGNRFEYQRTWNIGGGAFINPIGSNTRSPYVFFSEVNVGNPNLQWETAVKYNIAAEVALFNNSVTAEVDFFGEDRSDILIPSSQRAVPEWFGASPPAFNRGKVEVRGFEVVLGANHTFGNGLNIFGNFNFTQAKDLVIDREDPEFRPSYQKAAGYTIGQPRTAIPSGILGSLDDLYSSTPRVNGQEFIRTGYYNLVDYDGDGVYNGDFDNVPFGYPVRPQRTWAATVGAKYKAWRLSVQFYGTQNTNRNYSSRTFSNGIDTFFRHELGYWTKDNPSGTRTQPTFAFGQGASDPRSNFFDGSLTRLRSIALNYRVPKETCEKLGVKGLSIFANGNNLFLWTDLPDDREFNSSQTQDSSFRGDYPTMARINFGFNLDF</sequence>
<reference evidence="11" key="1">
    <citation type="journal article" date="2014" name="Genome Announc.">
        <title>Draft Genome Sequence of Marine Flavobacterium Jejuia pallidilutea Strain 11shimoA1 and Pigmentation Mutants.</title>
        <authorList>
            <person name="Takatani N."/>
            <person name="Nakanishi M."/>
            <person name="Meirelles P."/>
            <person name="Mino S."/>
            <person name="Suda W."/>
            <person name="Oshima K."/>
            <person name="Hattori M."/>
            <person name="Ohkuma M."/>
            <person name="Hosokawa M."/>
            <person name="Miyashita K."/>
            <person name="Thompson F.L."/>
            <person name="Niwa A."/>
            <person name="Sawabe T."/>
            <person name="Sawabe T."/>
        </authorList>
    </citation>
    <scope>NUCLEOTIDE SEQUENCE [LARGE SCALE GENOMIC DNA]</scope>
    <source>
        <strain evidence="11">JCM 19538</strain>
    </source>
</reference>
<organism evidence="10 11">
    <name type="scientific">Jejuia pallidilutea</name>
    <dbReference type="NCBI Taxonomy" id="504487"/>
    <lineage>
        <taxon>Bacteria</taxon>
        <taxon>Pseudomonadati</taxon>
        <taxon>Bacteroidota</taxon>
        <taxon>Flavobacteriia</taxon>
        <taxon>Flavobacteriales</taxon>
        <taxon>Flavobacteriaceae</taxon>
        <taxon>Jejuia</taxon>
    </lineage>
</organism>
<dbReference type="InterPro" id="IPR036942">
    <property type="entry name" value="Beta-barrel_TonB_sf"/>
</dbReference>
<dbReference type="SUPFAM" id="SSF49464">
    <property type="entry name" value="Carboxypeptidase regulatory domain-like"/>
    <property type="match status" value="1"/>
</dbReference>
<evidence type="ECO:0000256" key="2">
    <source>
        <dbReference type="ARBA" id="ARBA00022448"/>
    </source>
</evidence>
<comment type="similarity">
    <text evidence="7">Belongs to the TonB-dependent receptor family.</text>
</comment>
<dbReference type="Proteomes" id="UP000030184">
    <property type="component" value="Unassembled WGS sequence"/>
</dbReference>
<evidence type="ECO:0000259" key="9">
    <source>
        <dbReference type="Pfam" id="PF07715"/>
    </source>
</evidence>
<evidence type="ECO:0000256" key="3">
    <source>
        <dbReference type="ARBA" id="ARBA00022452"/>
    </source>
</evidence>
<dbReference type="Gene3D" id="2.170.130.10">
    <property type="entry name" value="TonB-dependent receptor, plug domain"/>
    <property type="match status" value="1"/>
</dbReference>
<proteinExistence type="inferred from homology"/>
<keyword evidence="6 7" id="KW-0998">Cell outer membrane</keyword>
<dbReference type="SUPFAM" id="SSF56935">
    <property type="entry name" value="Porins"/>
    <property type="match status" value="1"/>
</dbReference>
<evidence type="ECO:0000256" key="6">
    <source>
        <dbReference type="ARBA" id="ARBA00023237"/>
    </source>
</evidence>
<gene>
    <name evidence="10" type="ORF">JCM19538_3281</name>
</gene>
<keyword evidence="4 7" id="KW-0812">Transmembrane</keyword>
<evidence type="ECO:0000256" key="4">
    <source>
        <dbReference type="ARBA" id="ARBA00022692"/>
    </source>
</evidence>
<comment type="subcellular location">
    <subcellularLocation>
        <location evidence="1 7">Cell outer membrane</location>
        <topology evidence="1 7">Multi-pass membrane protein</topology>
    </subcellularLocation>
</comment>
<dbReference type="PROSITE" id="PS52016">
    <property type="entry name" value="TONB_DEPENDENT_REC_3"/>
    <property type="match status" value="1"/>
</dbReference>
<evidence type="ECO:0000256" key="8">
    <source>
        <dbReference type="SAM" id="SignalP"/>
    </source>
</evidence>
<keyword evidence="10" id="KW-0675">Receptor</keyword>
<dbReference type="NCBIfam" id="TIGR04057">
    <property type="entry name" value="SusC_RagA_signa"/>
    <property type="match status" value="1"/>
</dbReference>
<dbReference type="Pfam" id="PF13715">
    <property type="entry name" value="CarbopepD_reg_2"/>
    <property type="match status" value="1"/>
</dbReference>
<dbReference type="Pfam" id="PF07715">
    <property type="entry name" value="Plug"/>
    <property type="match status" value="1"/>
</dbReference>
<feature type="domain" description="TonB-dependent receptor plug" evidence="9">
    <location>
        <begin position="132"/>
        <end position="240"/>
    </location>
</feature>
<dbReference type="OrthoDB" id="9768177at2"/>
<keyword evidence="11" id="KW-1185">Reference proteome</keyword>
<dbReference type="InterPro" id="IPR023997">
    <property type="entry name" value="TonB-dep_OMP_SusC/RagA_CS"/>
</dbReference>
<dbReference type="FunFam" id="2.170.130.10:FF:000003">
    <property type="entry name" value="SusC/RagA family TonB-linked outer membrane protein"/>
    <property type="match status" value="1"/>
</dbReference>
<keyword evidence="5 7" id="KW-0472">Membrane</keyword>
<name>A0A098LTZ5_9FLAO</name>
<dbReference type="AlphaFoldDB" id="A0A098LTZ5"/>
<keyword evidence="2 7" id="KW-0813">Transport</keyword>
<dbReference type="InterPro" id="IPR037066">
    <property type="entry name" value="Plug_dom_sf"/>
</dbReference>
<dbReference type="InterPro" id="IPR023996">
    <property type="entry name" value="TonB-dep_OMP_SusC/RagA"/>
</dbReference>
<dbReference type="InterPro" id="IPR039426">
    <property type="entry name" value="TonB-dep_rcpt-like"/>
</dbReference>
<evidence type="ECO:0000256" key="1">
    <source>
        <dbReference type="ARBA" id="ARBA00004571"/>
    </source>
</evidence>
<keyword evidence="8" id="KW-0732">Signal</keyword>
<dbReference type="NCBIfam" id="TIGR04056">
    <property type="entry name" value="OMP_RagA_SusC"/>
    <property type="match status" value="1"/>
</dbReference>
<evidence type="ECO:0000256" key="5">
    <source>
        <dbReference type="ARBA" id="ARBA00023136"/>
    </source>
</evidence>
<feature type="chain" id="PRO_5001937349" evidence="8">
    <location>
        <begin position="40"/>
        <end position="1054"/>
    </location>
</feature>
<dbReference type="Gene3D" id="2.40.170.20">
    <property type="entry name" value="TonB-dependent receptor, beta-barrel domain"/>
    <property type="match status" value="1"/>
</dbReference>
<feature type="signal peptide" evidence="8">
    <location>
        <begin position="1"/>
        <end position="39"/>
    </location>
</feature>
<dbReference type="EMBL" id="BBNY01000053">
    <property type="protein sequence ID" value="GAL89804.1"/>
    <property type="molecule type" value="Genomic_DNA"/>
</dbReference>
<dbReference type="InterPro" id="IPR012910">
    <property type="entry name" value="Plug_dom"/>
</dbReference>
<dbReference type="GO" id="GO:0009279">
    <property type="term" value="C:cell outer membrane"/>
    <property type="evidence" value="ECO:0007669"/>
    <property type="project" value="UniProtKB-SubCell"/>
</dbReference>
<evidence type="ECO:0000256" key="7">
    <source>
        <dbReference type="PROSITE-ProRule" id="PRU01360"/>
    </source>
</evidence>
<evidence type="ECO:0000313" key="10">
    <source>
        <dbReference type="EMBL" id="GAL89804.1"/>
    </source>
</evidence>
<evidence type="ECO:0000313" key="11">
    <source>
        <dbReference type="Proteomes" id="UP000030184"/>
    </source>
</evidence>
<dbReference type="InterPro" id="IPR008969">
    <property type="entry name" value="CarboxyPept-like_regulatory"/>
</dbReference>
<dbReference type="RefSeq" id="WP_052512433.1">
    <property type="nucleotide sequence ID" value="NZ_BBNY01000053.1"/>
</dbReference>
<dbReference type="Gene3D" id="2.60.40.1120">
    <property type="entry name" value="Carboxypeptidase-like, regulatory domain"/>
    <property type="match status" value="1"/>
</dbReference>